<feature type="region of interest" description="Disordered" evidence="1">
    <location>
        <begin position="130"/>
        <end position="153"/>
    </location>
</feature>
<dbReference type="Proteomes" id="UP000050525">
    <property type="component" value="Unassembled WGS sequence"/>
</dbReference>
<accession>A0A151P6M5</accession>
<evidence type="ECO:0000313" key="3">
    <source>
        <dbReference type="Proteomes" id="UP000050525"/>
    </source>
</evidence>
<name>A0A151P6M5_ALLMI</name>
<dbReference type="EMBL" id="AKHW03000678">
    <property type="protein sequence ID" value="KYO44704.1"/>
    <property type="molecule type" value="Genomic_DNA"/>
</dbReference>
<gene>
    <name evidence="2" type="ORF">Y1Q_0016822</name>
</gene>
<comment type="caution">
    <text evidence="2">The sequence shown here is derived from an EMBL/GenBank/DDBJ whole genome shotgun (WGS) entry which is preliminary data.</text>
</comment>
<organism evidence="2 3">
    <name type="scientific">Alligator mississippiensis</name>
    <name type="common">American alligator</name>
    <dbReference type="NCBI Taxonomy" id="8496"/>
    <lineage>
        <taxon>Eukaryota</taxon>
        <taxon>Metazoa</taxon>
        <taxon>Chordata</taxon>
        <taxon>Craniata</taxon>
        <taxon>Vertebrata</taxon>
        <taxon>Euteleostomi</taxon>
        <taxon>Archelosauria</taxon>
        <taxon>Archosauria</taxon>
        <taxon>Crocodylia</taxon>
        <taxon>Alligatoridae</taxon>
        <taxon>Alligatorinae</taxon>
        <taxon>Alligator</taxon>
    </lineage>
</organism>
<reference evidence="2 3" key="1">
    <citation type="journal article" date="2012" name="Genome Biol.">
        <title>Sequencing three crocodilian genomes to illuminate the evolution of archosaurs and amniotes.</title>
        <authorList>
            <person name="St John J.A."/>
            <person name="Braun E.L."/>
            <person name="Isberg S.R."/>
            <person name="Miles L.G."/>
            <person name="Chong A.Y."/>
            <person name="Gongora J."/>
            <person name="Dalzell P."/>
            <person name="Moran C."/>
            <person name="Bed'hom B."/>
            <person name="Abzhanov A."/>
            <person name="Burgess S.C."/>
            <person name="Cooksey A.M."/>
            <person name="Castoe T.A."/>
            <person name="Crawford N.G."/>
            <person name="Densmore L.D."/>
            <person name="Drew J.C."/>
            <person name="Edwards S.V."/>
            <person name="Faircloth B.C."/>
            <person name="Fujita M.K."/>
            <person name="Greenwold M.J."/>
            <person name="Hoffmann F.G."/>
            <person name="Howard J.M."/>
            <person name="Iguchi T."/>
            <person name="Janes D.E."/>
            <person name="Khan S.Y."/>
            <person name="Kohno S."/>
            <person name="de Koning A.J."/>
            <person name="Lance S.L."/>
            <person name="McCarthy F.M."/>
            <person name="McCormack J.E."/>
            <person name="Merchant M.E."/>
            <person name="Peterson D.G."/>
            <person name="Pollock D.D."/>
            <person name="Pourmand N."/>
            <person name="Raney B.J."/>
            <person name="Roessler K.A."/>
            <person name="Sanford J.R."/>
            <person name="Sawyer R.H."/>
            <person name="Schmidt C.J."/>
            <person name="Triplett E.W."/>
            <person name="Tuberville T.D."/>
            <person name="Venegas-Anaya M."/>
            <person name="Howard J.T."/>
            <person name="Jarvis E.D."/>
            <person name="Guillette L.J.Jr."/>
            <person name="Glenn T.C."/>
            <person name="Green R.E."/>
            <person name="Ray D.A."/>
        </authorList>
    </citation>
    <scope>NUCLEOTIDE SEQUENCE [LARGE SCALE GENOMIC DNA]</scope>
    <source>
        <strain evidence="2">KSC_2009_1</strain>
    </source>
</reference>
<dbReference type="AlphaFoldDB" id="A0A151P6M5"/>
<proteinExistence type="predicted"/>
<evidence type="ECO:0000256" key="1">
    <source>
        <dbReference type="SAM" id="MobiDB-lite"/>
    </source>
</evidence>
<keyword evidence="3" id="KW-1185">Reference proteome</keyword>
<protein>
    <submittedName>
        <fullName evidence="2">Uncharacterized protein</fullName>
    </submittedName>
</protein>
<sequence>MEPEMLDPGWFPGHLQIAGDICVDSTGNTRTKWDPQCEALEWNPLRWHVLLLCLLSEYDTVARFTSTLWSVYLKNSCLVHHGVLLTPSMVTCQSLGYPGFHAIGSNGEVPSVYWQLHTSPKEVTCSSDLCSESEAEMGKEPRHPGNQSLELRS</sequence>
<evidence type="ECO:0000313" key="2">
    <source>
        <dbReference type="EMBL" id="KYO44704.1"/>
    </source>
</evidence>